<dbReference type="GO" id="GO:0003677">
    <property type="term" value="F:DNA binding"/>
    <property type="evidence" value="ECO:0007669"/>
    <property type="project" value="InterPro"/>
</dbReference>
<proteinExistence type="predicted"/>
<dbReference type="EMBL" id="SMAL01000001">
    <property type="protein sequence ID" value="TCT17121.1"/>
    <property type="molecule type" value="Genomic_DNA"/>
</dbReference>
<protein>
    <submittedName>
        <fullName evidence="3">Transposase-like zinc-binding protein</fullName>
    </submittedName>
</protein>
<feature type="domain" description="Transposase zinc-binding" evidence="2">
    <location>
        <begin position="14"/>
        <end position="95"/>
    </location>
</feature>
<dbReference type="OrthoDB" id="9791273at2"/>
<keyword evidence="4" id="KW-1185">Reference proteome</keyword>
<dbReference type="GO" id="GO:0006313">
    <property type="term" value="P:DNA transposition"/>
    <property type="evidence" value="ECO:0007669"/>
    <property type="project" value="InterPro"/>
</dbReference>
<reference evidence="3 4" key="1">
    <citation type="submission" date="2019-03" db="EMBL/GenBank/DDBJ databases">
        <title>Genomic Encyclopedia of Type Strains, Phase IV (KMG-IV): sequencing the most valuable type-strain genomes for metagenomic binning, comparative biology and taxonomic classification.</title>
        <authorList>
            <person name="Goeker M."/>
        </authorList>
    </citation>
    <scope>NUCLEOTIDE SEQUENCE [LARGE SCALE GENOMIC DNA]</scope>
    <source>
        <strain evidence="3 4">DSM 24629</strain>
    </source>
</reference>
<gene>
    <name evidence="3" type="ORF">EDC18_101419</name>
</gene>
<evidence type="ECO:0000313" key="3">
    <source>
        <dbReference type="EMBL" id="TCT17121.1"/>
    </source>
</evidence>
<dbReference type="Proteomes" id="UP000294902">
    <property type="component" value="Unassembled WGS sequence"/>
</dbReference>
<evidence type="ECO:0000313" key="4">
    <source>
        <dbReference type="Proteomes" id="UP000294902"/>
    </source>
</evidence>
<feature type="domain" description="Transposase IS801/IS1294" evidence="1">
    <location>
        <begin position="135"/>
        <end position="319"/>
    </location>
</feature>
<dbReference type="Pfam" id="PF04986">
    <property type="entry name" value="Y2_Tnp"/>
    <property type="match status" value="1"/>
</dbReference>
<comment type="caution">
    <text evidence="3">The sequence shown here is derived from an EMBL/GenBank/DDBJ whole genome shotgun (WGS) entry which is preliminary data.</text>
</comment>
<dbReference type="Pfam" id="PF14319">
    <property type="entry name" value="Zn_Tnp_IS91"/>
    <property type="match status" value="1"/>
</dbReference>
<accession>A0A4R3MPG7</accession>
<evidence type="ECO:0000259" key="2">
    <source>
        <dbReference type="Pfam" id="PF14319"/>
    </source>
</evidence>
<dbReference type="RefSeq" id="WP_132249751.1">
    <property type="nucleotide sequence ID" value="NZ_SMAL01000001.1"/>
</dbReference>
<dbReference type="InterPro" id="IPR007069">
    <property type="entry name" value="Transposase_32"/>
</dbReference>
<evidence type="ECO:0000259" key="1">
    <source>
        <dbReference type="Pfam" id="PF04986"/>
    </source>
</evidence>
<dbReference type="InterPro" id="IPR054832">
    <property type="entry name" value="transpos_IS91"/>
</dbReference>
<sequence>MSKIKSILSYNVMNYMSNFSTSIQQVKAVNSIVSCRTPNMGSHKLSCDCGHSKVVSNSCSNRHCPTCGSFKKELWVNKQQESLLPSHYFLLVFTVPDTLRSIIYFNQKVLYDLLYDSVSKTILDLSKNDLGVIPGFSLILHTWSQTLMFHPHLHCVLAGGGLSKDESFFKSFKKKFFLHVKVLSTVFKGKFLDGFKALYNNGDLKFPYDLQFLKCHDDFASFIDDLYLKDWIVFSKPVLKCSNHVIKYLGRYTHRVAISDYRIVSTENSKVTFSYLDNKDGGKKKFMSLTYDEFMRRFLMHVLPHRFVKIRHYGFLTNRFRAKKVALCRKFIAKQSGVVLTVTPSIHKFELLINLIGKEKLCCPNCGNFYTYVHEVNLN</sequence>
<dbReference type="GO" id="GO:0004803">
    <property type="term" value="F:transposase activity"/>
    <property type="evidence" value="ECO:0007669"/>
    <property type="project" value="InterPro"/>
</dbReference>
<name>A0A4R3MPG7_9FIRM</name>
<dbReference type="NCBIfam" id="NF033538">
    <property type="entry name" value="transpos_IS91"/>
    <property type="match status" value="1"/>
</dbReference>
<dbReference type="AlphaFoldDB" id="A0A4R3MPG7"/>
<dbReference type="PANTHER" id="PTHR37023:SF1">
    <property type="entry name" value="ISSOD25 TRANSPOSASE TNPA_ISSOD25"/>
    <property type="match status" value="1"/>
</dbReference>
<organism evidence="3 4">
    <name type="scientific">Natranaerovirga pectinivora</name>
    <dbReference type="NCBI Taxonomy" id="682400"/>
    <lineage>
        <taxon>Bacteria</taxon>
        <taxon>Bacillati</taxon>
        <taxon>Bacillota</taxon>
        <taxon>Clostridia</taxon>
        <taxon>Lachnospirales</taxon>
        <taxon>Natranaerovirgaceae</taxon>
        <taxon>Natranaerovirga</taxon>
    </lineage>
</organism>
<dbReference type="PANTHER" id="PTHR37023">
    <property type="entry name" value="TRANSPOSASE"/>
    <property type="match status" value="1"/>
</dbReference>
<dbReference type="InterPro" id="IPR026889">
    <property type="entry name" value="Zn_Tnp"/>
</dbReference>